<dbReference type="SUPFAM" id="SSF82771">
    <property type="entry name" value="GIY-YIG endonuclease"/>
    <property type="match status" value="1"/>
</dbReference>
<name>W2UJ97_9FLAO</name>
<dbReference type="GO" id="GO:0004519">
    <property type="term" value="F:endonuclease activity"/>
    <property type="evidence" value="ECO:0007669"/>
    <property type="project" value="UniProtKB-KW"/>
</dbReference>
<dbReference type="InterPro" id="IPR000305">
    <property type="entry name" value="GIY-YIG_endonuc"/>
</dbReference>
<evidence type="ECO:0000256" key="1">
    <source>
        <dbReference type="ARBA" id="ARBA00007435"/>
    </source>
</evidence>
<reference evidence="4" key="1">
    <citation type="submission" date="2013-11" db="EMBL/GenBank/DDBJ databases">
        <title>Draft genome sequence from a member of Zhouia, isolated tidal flat.</title>
        <authorList>
            <person name="Jin H."/>
            <person name="Jeon C.O."/>
        </authorList>
    </citation>
    <scope>NUCLEOTIDE SEQUENCE [LARGE SCALE GENOMIC DNA]</scope>
    <source>
        <strain evidence="4">AD3</strain>
    </source>
</reference>
<evidence type="ECO:0000313" key="3">
    <source>
        <dbReference type="EMBL" id="ETN94024.1"/>
    </source>
</evidence>
<dbReference type="CDD" id="cd10448">
    <property type="entry name" value="GIY-YIG_unchar_3"/>
    <property type="match status" value="1"/>
</dbReference>
<keyword evidence="3" id="KW-0255">Endonuclease</keyword>
<accession>W2UJ97</accession>
<dbReference type="EMBL" id="AYXY01000026">
    <property type="protein sequence ID" value="ETN94024.1"/>
    <property type="molecule type" value="Genomic_DNA"/>
</dbReference>
<reference evidence="3 4" key="2">
    <citation type="journal article" date="2016" name="Genome Announc.">
        <title>Draft Genome Sequence of Zhouia amylolytica AD3, Isolated from Tidal Flat Sediment.</title>
        <authorList>
            <person name="Jia B."/>
            <person name="Jin H.M."/>
            <person name="Lee H.J."/>
            <person name="Jeon C.O."/>
        </authorList>
    </citation>
    <scope>NUCLEOTIDE SEQUENCE [LARGE SCALE GENOMIC DNA]</scope>
    <source>
        <strain evidence="3 4">AD3</strain>
    </source>
</reference>
<dbReference type="PANTHER" id="PTHR34477">
    <property type="entry name" value="UPF0213 PROTEIN YHBQ"/>
    <property type="match status" value="1"/>
</dbReference>
<dbReference type="Pfam" id="PF01541">
    <property type="entry name" value="GIY-YIG"/>
    <property type="match status" value="1"/>
</dbReference>
<dbReference type="Proteomes" id="UP000018850">
    <property type="component" value="Unassembled WGS sequence"/>
</dbReference>
<keyword evidence="3" id="KW-0540">Nuclease</keyword>
<evidence type="ECO:0000259" key="2">
    <source>
        <dbReference type="PROSITE" id="PS50164"/>
    </source>
</evidence>
<proteinExistence type="inferred from homology"/>
<dbReference type="PANTHER" id="PTHR34477:SF5">
    <property type="entry name" value="BSL5627 PROTEIN"/>
    <property type="match status" value="1"/>
</dbReference>
<dbReference type="Gene3D" id="3.40.1440.10">
    <property type="entry name" value="GIY-YIG endonuclease"/>
    <property type="match status" value="1"/>
</dbReference>
<dbReference type="eggNOG" id="COG2827">
    <property type="taxonomic scope" value="Bacteria"/>
</dbReference>
<organism evidence="3 4">
    <name type="scientific">Zhouia amylolytica AD3</name>
    <dbReference type="NCBI Taxonomy" id="1286632"/>
    <lineage>
        <taxon>Bacteria</taxon>
        <taxon>Pseudomonadati</taxon>
        <taxon>Bacteroidota</taxon>
        <taxon>Flavobacteriia</taxon>
        <taxon>Flavobacteriales</taxon>
        <taxon>Flavobacteriaceae</taxon>
        <taxon>Zhouia</taxon>
    </lineage>
</organism>
<dbReference type="InterPro" id="IPR050190">
    <property type="entry name" value="UPF0213_domain"/>
</dbReference>
<comment type="caution">
    <text evidence="3">The sequence shown here is derived from an EMBL/GenBank/DDBJ whole genome shotgun (WGS) entry which is preliminary data.</text>
</comment>
<dbReference type="AlphaFoldDB" id="W2UJ97"/>
<sequence length="91" mass="10704">MTNENNTVIYIGVTSNLNKRVFQHKTKSYKGFTSKYNCTKLVYFEEFLEVNEAIAREKHLKNGNRSRKESLINKNNPDWQDLSEGWLFNGI</sequence>
<comment type="similarity">
    <text evidence="1">Belongs to the UPF0213 family.</text>
</comment>
<keyword evidence="4" id="KW-1185">Reference proteome</keyword>
<evidence type="ECO:0000313" key="4">
    <source>
        <dbReference type="Proteomes" id="UP000018850"/>
    </source>
</evidence>
<dbReference type="PROSITE" id="PS50164">
    <property type="entry name" value="GIY_YIG"/>
    <property type="match status" value="1"/>
</dbReference>
<keyword evidence="3" id="KW-0378">Hydrolase</keyword>
<dbReference type="InterPro" id="IPR035901">
    <property type="entry name" value="GIY-YIG_endonuc_sf"/>
</dbReference>
<protein>
    <submittedName>
        <fullName evidence="3">Endonuclease</fullName>
    </submittedName>
</protein>
<gene>
    <name evidence="3" type="ORF">P278_28280</name>
</gene>
<feature type="domain" description="GIY-YIG" evidence="2">
    <location>
        <begin position="1"/>
        <end position="70"/>
    </location>
</feature>